<dbReference type="RefSeq" id="WP_344846877.1">
    <property type="nucleotide sequence ID" value="NZ_BAABDF010000007.1"/>
</dbReference>
<gene>
    <name evidence="1" type="ORF">GCM10022404_19880</name>
</gene>
<evidence type="ECO:0008006" key="3">
    <source>
        <dbReference type="Google" id="ProtNLM"/>
    </source>
</evidence>
<evidence type="ECO:0000313" key="2">
    <source>
        <dbReference type="Proteomes" id="UP001399917"/>
    </source>
</evidence>
<sequence length="113" mass="11718">MRVFPAILVMALLVGCQSEQTVPDYGLAGYNPNANVTAKSACDARGGDYLAAGEEGLLVCFTTPRDAGKACKTSSDCESACLARSQSCAPVQPLIGCNDILDAAGRRVTQCVD</sequence>
<comment type="caution">
    <text evidence="1">The sequence shown here is derived from an EMBL/GenBank/DDBJ whole genome shotgun (WGS) entry which is preliminary data.</text>
</comment>
<dbReference type="Proteomes" id="UP001399917">
    <property type="component" value="Unassembled WGS sequence"/>
</dbReference>
<keyword evidence="2" id="KW-1185">Reference proteome</keyword>
<organism evidence="1 2">
    <name type="scientific">Celeribacter arenosi</name>
    <dbReference type="NCBI Taxonomy" id="792649"/>
    <lineage>
        <taxon>Bacteria</taxon>
        <taxon>Pseudomonadati</taxon>
        <taxon>Pseudomonadota</taxon>
        <taxon>Alphaproteobacteria</taxon>
        <taxon>Rhodobacterales</taxon>
        <taxon>Roseobacteraceae</taxon>
        <taxon>Celeribacter</taxon>
    </lineage>
</organism>
<reference evidence="2" key="1">
    <citation type="journal article" date="2019" name="Int. J. Syst. Evol. Microbiol.">
        <title>The Global Catalogue of Microorganisms (GCM) 10K type strain sequencing project: providing services to taxonomists for standard genome sequencing and annotation.</title>
        <authorList>
            <consortium name="The Broad Institute Genomics Platform"/>
            <consortium name="The Broad Institute Genome Sequencing Center for Infectious Disease"/>
            <person name="Wu L."/>
            <person name="Ma J."/>
        </authorList>
    </citation>
    <scope>NUCLEOTIDE SEQUENCE [LARGE SCALE GENOMIC DNA]</scope>
    <source>
        <strain evidence="2">JCM 17190</strain>
    </source>
</reference>
<dbReference type="EMBL" id="BAABDF010000007">
    <property type="protein sequence ID" value="GAA3869891.1"/>
    <property type="molecule type" value="Genomic_DNA"/>
</dbReference>
<evidence type="ECO:0000313" key="1">
    <source>
        <dbReference type="EMBL" id="GAA3869891.1"/>
    </source>
</evidence>
<accession>A0ABP7K9U7</accession>
<dbReference type="PROSITE" id="PS51257">
    <property type="entry name" value="PROKAR_LIPOPROTEIN"/>
    <property type="match status" value="1"/>
</dbReference>
<name>A0ABP7K9U7_9RHOB</name>
<protein>
    <recommendedName>
        <fullName evidence="3">Lipoprotein</fullName>
    </recommendedName>
</protein>
<proteinExistence type="predicted"/>